<dbReference type="EMBL" id="CABFNB010000125">
    <property type="protein sequence ID" value="VTZ64359.1"/>
    <property type="molecule type" value="Genomic_DNA"/>
</dbReference>
<feature type="domain" description="AsmA" evidence="1">
    <location>
        <begin position="14"/>
        <end position="114"/>
    </location>
</feature>
<gene>
    <name evidence="2" type="ORF">EMEDMD4_570239</name>
</gene>
<evidence type="ECO:0000313" key="2">
    <source>
        <dbReference type="EMBL" id="VTZ64359.1"/>
    </source>
</evidence>
<dbReference type="PANTHER" id="PTHR30441">
    <property type="entry name" value="DUF748 DOMAIN-CONTAINING PROTEIN"/>
    <property type="match status" value="1"/>
</dbReference>
<dbReference type="GO" id="GO:0090313">
    <property type="term" value="P:regulation of protein targeting to membrane"/>
    <property type="evidence" value="ECO:0007669"/>
    <property type="project" value="TreeGrafter"/>
</dbReference>
<reference evidence="2 3" key="1">
    <citation type="submission" date="2019-06" db="EMBL/GenBank/DDBJ databases">
        <authorList>
            <person name="Le Quere A."/>
            <person name="Colella S."/>
        </authorList>
    </citation>
    <scope>NUCLEOTIDE SEQUENCE [LARGE SCALE GENOMIC DNA]</scope>
    <source>
        <strain evidence="2">EmedicaeMD41</strain>
    </source>
</reference>
<sequence>MRRFILCLLGADALAVTAIVILPSLISCDWMRAELGRQLSSATGSSIALNGPVKLSVFPYLAVVAEDVTLSAETEGVTAEFVEVAGSVAVSSLWSERLRIKEIKLNHPVIMLTEKAAEETASAHSGDGQATATRFLERRRLRRSQSHLALLSGEARRTPKKSYLMSS</sequence>
<accession>A0A508X3N4</accession>
<dbReference type="Pfam" id="PF05170">
    <property type="entry name" value="AsmA"/>
    <property type="match status" value="1"/>
</dbReference>
<dbReference type="GO" id="GO:0005886">
    <property type="term" value="C:plasma membrane"/>
    <property type="evidence" value="ECO:0007669"/>
    <property type="project" value="TreeGrafter"/>
</dbReference>
<dbReference type="InterPro" id="IPR007844">
    <property type="entry name" value="AsmA"/>
</dbReference>
<protein>
    <recommendedName>
        <fullName evidence="1">AsmA domain-containing protein</fullName>
    </recommendedName>
</protein>
<dbReference type="PANTHER" id="PTHR30441:SF4">
    <property type="entry name" value="PROTEIN ASMA"/>
    <property type="match status" value="1"/>
</dbReference>
<name>A0A508X3N4_9HYPH</name>
<evidence type="ECO:0000313" key="3">
    <source>
        <dbReference type="Proteomes" id="UP000507954"/>
    </source>
</evidence>
<organism evidence="2 3">
    <name type="scientific">Sinorhizobium medicae</name>
    <dbReference type="NCBI Taxonomy" id="110321"/>
    <lineage>
        <taxon>Bacteria</taxon>
        <taxon>Pseudomonadati</taxon>
        <taxon>Pseudomonadota</taxon>
        <taxon>Alphaproteobacteria</taxon>
        <taxon>Hyphomicrobiales</taxon>
        <taxon>Rhizobiaceae</taxon>
        <taxon>Sinorhizobium/Ensifer group</taxon>
        <taxon>Sinorhizobium</taxon>
    </lineage>
</organism>
<dbReference type="InterPro" id="IPR052894">
    <property type="entry name" value="AsmA-related"/>
</dbReference>
<evidence type="ECO:0000259" key="1">
    <source>
        <dbReference type="Pfam" id="PF05170"/>
    </source>
</evidence>
<dbReference type="AlphaFoldDB" id="A0A508X3N4"/>
<dbReference type="Proteomes" id="UP000507954">
    <property type="component" value="Unassembled WGS sequence"/>
</dbReference>
<proteinExistence type="predicted"/>
<dbReference type="PROSITE" id="PS51257">
    <property type="entry name" value="PROKAR_LIPOPROTEIN"/>
    <property type="match status" value="1"/>
</dbReference>